<dbReference type="AlphaFoldDB" id="A0A9P7Z331"/>
<evidence type="ECO:0000256" key="6">
    <source>
        <dbReference type="SAM" id="Phobius"/>
    </source>
</evidence>
<feature type="transmembrane region" description="Helical" evidence="6">
    <location>
        <begin position="104"/>
        <end position="121"/>
    </location>
</feature>
<protein>
    <submittedName>
        <fullName evidence="7">Organic solute transporter Ostalpha-domain-containing protein</fullName>
    </submittedName>
</protein>
<keyword evidence="4 6" id="KW-0472">Membrane</keyword>
<evidence type="ECO:0000256" key="1">
    <source>
        <dbReference type="ARBA" id="ARBA00004141"/>
    </source>
</evidence>
<dbReference type="Pfam" id="PF03619">
    <property type="entry name" value="Solute_trans_a"/>
    <property type="match status" value="1"/>
</dbReference>
<gene>
    <name evidence="7" type="ORF">BJ878DRAFT_71945</name>
</gene>
<reference evidence="7" key="1">
    <citation type="journal article" date="2021" name="IMA Fungus">
        <title>Genomic characterization of three marine fungi, including Emericellopsis atlantica sp. nov. with signatures of a generalist lifestyle and marine biomass degradation.</title>
        <authorList>
            <person name="Hagestad O.C."/>
            <person name="Hou L."/>
            <person name="Andersen J.H."/>
            <person name="Hansen E.H."/>
            <person name="Altermark B."/>
            <person name="Li C."/>
            <person name="Kuhnert E."/>
            <person name="Cox R.J."/>
            <person name="Crous P.W."/>
            <person name="Spatafora J.W."/>
            <person name="Lail K."/>
            <person name="Amirebrahimi M."/>
            <person name="Lipzen A."/>
            <person name="Pangilinan J."/>
            <person name="Andreopoulos W."/>
            <person name="Hayes R.D."/>
            <person name="Ng V."/>
            <person name="Grigoriev I.V."/>
            <person name="Jackson S.A."/>
            <person name="Sutton T.D.S."/>
            <person name="Dobson A.D.W."/>
            <person name="Rama T."/>
        </authorList>
    </citation>
    <scope>NUCLEOTIDE SEQUENCE</scope>
    <source>
        <strain evidence="7">TRa3180A</strain>
    </source>
</reference>
<comment type="caution">
    <text evidence="7">The sequence shown here is derived from an EMBL/GenBank/DDBJ whole genome shotgun (WGS) entry which is preliminary data.</text>
</comment>
<feature type="transmembrane region" description="Helical" evidence="6">
    <location>
        <begin position="70"/>
        <end position="92"/>
    </location>
</feature>
<feature type="compositionally biased region" description="Polar residues" evidence="5">
    <location>
        <begin position="527"/>
        <end position="536"/>
    </location>
</feature>
<feature type="transmembrane region" description="Helical" evidence="6">
    <location>
        <begin position="164"/>
        <end position="187"/>
    </location>
</feature>
<name>A0A9P7Z331_9HELO</name>
<feature type="transmembrane region" description="Helical" evidence="6">
    <location>
        <begin position="243"/>
        <end position="267"/>
    </location>
</feature>
<sequence length="556" mass="63670">MLLTINGTCNSTLDDMRIGDSEAALISNYTFHDLGIVISAGCTLIAILLSFFLIFMHAIHYTKPYEQRHIIRILFMIPVYAASSFLSIYYYWHAVYFEVISECYEAFAIASFFALLCHYIAPDLHEQKAYFRGISPKPWVLPLNWFRACCCGDRGPWRIPRSGLTWFNVIWTGVYQYCFMRVTMMIVSVVTQYFGRYCESSNEPQFAHIWVLLLESLAVTIAMYCLIQFYIQLKDDLKAHSPLLKVAAIKLVIFLSFWQSFMISILTSSTLNIVEPTKYVAYPDLKIGIPSLLLCIEMALFSILHIFAFPYKPYTERAKQSEPSKYPSSPMSDQGPIFNELGPKQGGFLGIKALIDAMNPWDLVKGFARGMRWLFIGVRRREEDESYNKNLNDMVLPNGTHQRKATSDLPIAYEFRRSNFGMPMKPPQDEEVANLLNNAQPQPLYQRGSGAYVPARQRYDAQGNDITPENGQLKSPYPRDSQQIGVAISGMPDHQAYQSQVPLSQQYLHQKRYARQQRPLEPMPTHVEQSTPPATNTKEDELWGAASAKRDENNQF</sequence>
<dbReference type="InterPro" id="IPR005178">
    <property type="entry name" value="Ostalpha/TMEM184C"/>
</dbReference>
<evidence type="ECO:0000256" key="5">
    <source>
        <dbReference type="SAM" id="MobiDB-lite"/>
    </source>
</evidence>
<dbReference type="GO" id="GO:0016020">
    <property type="term" value="C:membrane"/>
    <property type="evidence" value="ECO:0007669"/>
    <property type="project" value="UniProtKB-SubCell"/>
</dbReference>
<keyword evidence="2 6" id="KW-0812">Transmembrane</keyword>
<proteinExistence type="predicted"/>
<organism evidence="7 8">
    <name type="scientific">Calycina marina</name>
    <dbReference type="NCBI Taxonomy" id="1763456"/>
    <lineage>
        <taxon>Eukaryota</taxon>
        <taxon>Fungi</taxon>
        <taxon>Dikarya</taxon>
        <taxon>Ascomycota</taxon>
        <taxon>Pezizomycotina</taxon>
        <taxon>Leotiomycetes</taxon>
        <taxon>Helotiales</taxon>
        <taxon>Pezizellaceae</taxon>
        <taxon>Calycina</taxon>
    </lineage>
</organism>
<evidence type="ECO:0000313" key="8">
    <source>
        <dbReference type="Proteomes" id="UP000887226"/>
    </source>
</evidence>
<dbReference type="EMBL" id="MU253907">
    <property type="protein sequence ID" value="KAG9244416.1"/>
    <property type="molecule type" value="Genomic_DNA"/>
</dbReference>
<evidence type="ECO:0000313" key="7">
    <source>
        <dbReference type="EMBL" id="KAG9244416.1"/>
    </source>
</evidence>
<evidence type="ECO:0000256" key="2">
    <source>
        <dbReference type="ARBA" id="ARBA00022692"/>
    </source>
</evidence>
<accession>A0A9P7Z331</accession>
<comment type="subcellular location">
    <subcellularLocation>
        <location evidence="1">Membrane</location>
        <topology evidence="1">Multi-pass membrane protein</topology>
    </subcellularLocation>
</comment>
<dbReference type="OrthoDB" id="5348404at2759"/>
<feature type="transmembrane region" description="Helical" evidence="6">
    <location>
        <begin position="34"/>
        <end position="58"/>
    </location>
</feature>
<feature type="transmembrane region" description="Helical" evidence="6">
    <location>
        <begin position="287"/>
        <end position="309"/>
    </location>
</feature>
<keyword evidence="3 6" id="KW-1133">Transmembrane helix</keyword>
<feature type="transmembrane region" description="Helical" evidence="6">
    <location>
        <begin position="207"/>
        <end position="231"/>
    </location>
</feature>
<feature type="region of interest" description="Disordered" evidence="5">
    <location>
        <begin position="513"/>
        <end position="556"/>
    </location>
</feature>
<dbReference type="Proteomes" id="UP000887226">
    <property type="component" value="Unassembled WGS sequence"/>
</dbReference>
<keyword evidence="8" id="KW-1185">Reference proteome</keyword>
<evidence type="ECO:0000256" key="3">
    <source>
        <dbReference type="ARBA" id="ARBA00022989"/>
    </source>
</evidence>
<dbReference type="PANTHER" id="PTHR23423">
    <property type="entry name" value="ORGANIC SOLUTE TRANSPORTER-RELATED"/>
    <property type="match status" value="1"/>
</dbReference>
<dbReference type="SMART" id="SM01417">
    <property type="entry name" value="Solute_trans_a"/>
    <property type="match status" value="1"/>
</dbReference>
<evidence type="ECO:0000256" key="4">
    <source>
        <dbReference type="ARBA" id="ARBA00023136"/>
    </source>
</evidence>